<feature type="transmembrane region" description="Helical" evidence="2">
    <location>
        <begin position="223"/>
        <end position="245"/>
    </location>
</feature>
<keyword evidence="2" id="KW-1133">Transmembrane helix</keyword>
<feature type="compositionally biased region" description="Low complexity" evidence="1">
    <location>
        <begin position="87"/>
        <end position="122"/>
    </location>
</feature>
<gene>
    <name evidence="4" type="ORF">RWH44_12685</name>
</gene>
<feature type="domain" description="DUF2510" evidence="3">
    <location>
        <begin position="10"/>
        <end position="40"/>
    </location>
</feature>
<dbReference type="InterPro" id="IPR018929">
    <property type="entry name" value="DUF2510"/>
</dbReference>
<keyword evidence="5" id="KW-1185">Reference proteome</keyword>
<organism evidence="4 5">
    <name type="scientific">Microbacterium phycohabitans</name>
    <dbReference type="NCBI Taxonomy" id="3075993"/>
    <lineage>
        <taxon>Bacteria</taxon>
        <taxon>Bacillati</taxon>
        <taxon>Actinomycetota</taxon>
        <taxon>Actinomycetes</taxon>
        <taxon>Micrococcales</taxon>
        <taxon>Microbacteriaceae</taxon>
        <taxon>Microbacterium</taxon>
    </lineage>
</organism>
<keyword evidence="2" id="KW-0472">Membrane</keyword>
<feature type="transmembrane region" description="Helical" evidence="2">
    <location>
        <begin position="266"/>
        <end position="289"/>
    </location>
</feature>
<dbReference type="Pfam" id="PF10708">
    <property type="entry name" value="DUF2510"/>
    <property type="match status" value="1"/>
</dbReference>
<proteinExistence type="predicted"/>
<dbReference type="EMBL" id="JAWDIT010000004">
    <property type="protein sequence ID" value="MDU0346553.1"/>
    <property type="molecule type" value="Genomic_DNA"/>
</dbReference>
<feature type="compositionally biased region" description="Pro residues" evidence="1">
    <location>
        <begin position="1"/>
        <end position="10"/>
    </location>
</feature>
<dbReference type="Proteomes" id="UP001261125">
    <property type="component" value="Unassembled WGS sequence"/>
</dbReference>
<protein>
    <submittedName>
        <fullName evidence="4">DUF2510 domain-containing protein</fullName>
    </submittedName>
</protein>
<feature type="transmembrane region" description="Helical" evidence="2">
    <location>
        <begin position="305"/>
        <end position="327"/>
    </location>
</feature>
<dbReference type="RefSeq" id="WP_316004841.1">
    <property type="nucleotide sequence ID" value="NZ_JAWDIT010000004.1"/>
</dbReference>
<accession>A0ABU3SP31</accession>
<evidence type="ECO:0000313" key="5">
    <source>
        <dbReference type="Proteomes" id="UP001261125"/>
    </source>
</evidence>
<sequence length="376" mass="38729">MTDTPTPPDGWYPDPAGGGGLRRWDGTSWTDEVRAVDGSTPTAPEAAGPSTSEDSAVAPDASASNSSESVAVSDARESLAPTDPDEAVTASEPAAESAAAESFAAESAAASEPSAPEPVVAADHTAEPDPVAAAAPAAVRAAPSAVPPIVAPPVAPVPPAPSSSSSAASAPTYGAYASAASTPNSPSASGYAGAPASPGAPAYPGAAASTDAAPRTDIPTNTVWVWLLAFLPLVGVLSLFLFDWSTFIQESFYAQVYGGGSTATETIVSAVVTLASVVYYAVTVLFAFLDWRQLRARGVERPFHWAWSFFVVMISSALVYVIGRAVILRKRTRSGLAPMWAAIAVNVVSLIAIIVWGIYLLWQIIPLIEELQYYGY</sequence>
<reference evidence="4 5" key="1">
    <citation type="submission" date="2023-09" db="EMBL/GenBank/DDBJ databases">
        <title>Microbacterium fusihabitans sp. nov., Microbacterium phycihabitans sp. nov., and Microbacterium cervinum sp. nov., isolated from dried seaweeds of beach.</title>
        <authorList>
            <person name="Lee S.D."/>
        </authorList>
    </citation>
    <scope>NUCLEOTIDE SEQUENCE [LARGE SCALE GENOMIC DNA]</scope>
    <source>
        <strain evidence="4 5">KSW2-29</strain>
    </source>
</reference>
<feature type="region of interest" description="Disordered" evidence="1">
    <location>
        <begin position="1"/>
        <end position="134"/>
    </location>
</feature>
<evidence type="ECO:0000313" key="4">
    <source>
        <dbReference type="EMBL" id="MDU0346553.1"/>
    </source>
</evidence>
<keyword evidence="2" id="KW-0812">Transmembrane</keyword>
<name>A0ABU3SP31_9MICO</name>
<evidence type="ECO:0000256" key="1">
    <source>
        <dbReference type="SAM" id="MobiDB-lite"/>
    </source>
</evidence>
<comment type="caution">
    <text evidence="4">The sequence shown here is derived from an EMBL/GenBank/DDBJ whole genome shotgun (WGS) entry which is preliminary data.</text>
</comment>
<feature type="transmembrane region" description="Helical" evidence="2">
    <location>
        <begin position="339"/>
        <end position="362"/>
    </location>
</feature>
<evidence type="ECO:0000259" key="3">
    <source>
        <dbReference type="Pfam" id="PF10708"/>
    </source>
</evidence>
<evidence type="ECO:0000256" key="2">
    <source>
        <dbReference type="SAM" id="Phobius"/>
    </source>
</evidence>
<feature type="compositionally biased region" description="Low complexity" evidence="1">
    <location>
        <begin position="58"/>
        <end position="73"/>
    </location>
</feature>